<feature type="chain" id="PRO_5045203708" evidence="2">
    <location>
        <begin position="21"/>
        <end position="250"/>
    </location>
</feature>
<proteinExistence type="predicted"/>
<accession>A0ABR8QD21</accession>
<evidence type="ECO:0000313" key="4">
    <source>
        <dbReference type="Proteomes" id="UP000604241"/>
    </source>
</evidence>
<protein>
    <submittedName>
        <fullName evidence="3">Uncharacterized protein</fullName>
    </submittedName>
</protein>
<feature type="transmembrane region" description="Helical" evidence="1">
    <location>
        <begin position="210"/>
        <end position="231"/>
    </location>
</feature>
<keyword evidence="2" id="KW-0732">Signal</keyword>
<evidence type="ECO:0000256" key="2">
    <source>
        <dbReference type="SAM" id="SignalP"/>
    </source>
</evidence>
<comment type="caution">
    <text evidence="3">The sequence shown here is derived from an EMBL/GenBank/DDBJ whole genome shotgun (WGS) entry which is preliminary data.</text>
</comment>
<feature type="signal peptide" evidence="2">
    <location>
        <begin position="1"/>
        <end position="20"/>
    </location>
</feature>
<reference evidence="3 4" key="1">
    <citation type="submission" date="2020-08" db="EMBL/GenBank/DDBJ databases">
        <title>A Genomic Blueprint of the Chicken Gut Microbiome.</title>
        <authorList>
            <person name="Gilroy R."/>
            <person name="Ravi A."/>
            <person name="Getino M."/>
            <person name="Pursley I."/>
            <person name="Horton D.L."/>
            <person name="Alikhan N.-F."/>
            <person name="Baker D."/>
            <person name="Gharbi K."/>
            <person name="Hall N."/>
            <person name="Watson M."/>
            <person name="Adriaenssens E.M."/>
            <person name="Foster-Nyarko E."/>
            <person name="Jarju S."/>
            <person name="Secka A."/>
            <person name="Antonio M."/>
            <person name="Oren A."/>
            <person name="Chaudhuri R."/>
            <person name="La Ragione R.M."/>
            <person name="Hildebrand F."/>
            <person name="Pallen M.J."/>
        </authorList>
    </citation>
    <scope>NUCLEOTIDE SEQUENCE [LARGE SCALE GENOMIC DNA]</scope>
    <source>
        <strain evidence="3 4">Sa3CUA2</strain>
    </source>
</reference>
<keyword evidence="1" id="KW-0812">Transmembrane</keyword>
<name>A0ABR8QD21_9CELL</name>
<gene>
    <name evidence="3" type="ORF">H9657_08575</name>
</gene>
<dbReference type="EMBL" id="JACSQV010000006">
    <property type="protein sequence ID" value="MBD7918328.1"/>
    <property type="molecule type" value="Genomic_DNA"/>
</dbReference>
<evidence type="ECO:0000256" key="1">
    <source>
        <dbReference type="SAM" id="Phobius"/>
    </source>
</evidence>
<dbReference type="RefSeq" id="WP_225214956.1">
    <property type="nucleotide sequence ID" value="NZ_JACSQV010000006.1"/>
</dbReference>
<keyword evidence="1" id="KW-1133">Transmembrane helix</keyword>
<dbReference type="Proteomes" id="UP000604241">
    <property type="component" value="Unassembled WGS sequence"/>
</dbReference>
<evidence type="ECO:0000313" key="3">
    <source>
        <dbReference type="EMBL" id="MBD7918328.1"/>
    </source>
</evidence>
<sequence>MRHAAGGVLALLLTVAPAAAATAAVDVAWTGPTLSLAWDGSTRATAESSFVGVPVTVPGDRAVRSVTVRNDGPSGGTLRAWVTQVDLLDPPAGSVDPFYDDLRLDWDTASQTDGASFAALADAQETLIAQTHLAQGASTHLQVAYELPLAATSGNRSAAGARQASFVVRVQIQGDTPTSAPTPVPGASGGIAAAPGAGSAAALALTGLDALRAALLAVVAIGVGSTLLGAARRRRDVQNPGGAGTTPSAG</sequence>
<keyword evidence="1" id="KW-0472">Membrane</keyword>
<organism evidence="3 4">
    <name type="scientific">Cellulomonas avistercoris</name>
    <dbReference type="NCBI Taxonomy" id="2762242"/>
    <lineage>
        <taxon>Bacteria</taxon>
        <taxon>Bacillati</taxon>
        <taxon>Actinomycetota</taxon>
        <taxon>Actinomycetes</taxon>
        <taxon>Micrococcales</taxon>
        <taxon>Cellulomonadaceae</taxon>
        <taxon>Cellulomonas</taxon>
    </lineage>
</organism>
<keyword evidence="4" id="KW-1185">Reference proteome</keyword>